<gene>
    <name evidence="5" type="ORF">J2T55_001105</name>
</gene>
<dbReference type="InterPro" id="IPR018490">
    <property type="entry name" value="cNMP-bd_dom_sf"/>
</dbReference>
<keyword evidence="6" id="KW-1185">Reference proteome</keyword>
<dbReference type="RefSeq" id="WP_259054699.1">
    <property type="nucleotide sequence ID" value="NZ_JANUCT010000006.1"/>
</dbReference>
<evidence type="ECO:0000313" key="6">
    <source>
        <dbReference type="Proteomes" id="UP001204445"/>
    </source>
</evidence>
<dbReference type="CDD" id="cd00038">
    <property type="entry name" value="CAP_ED"/>
    <property type="match status" value="2"/>
</dbReference>
<sequence>MKAPQSADPAFQQLQPLAALSATRRQLLFSQAELRPLHKGARLFETGAVDSTVHYLIEGRLELRSNGSRWQVEAGDCLPLAPLQPRLATARALSDSSVLCLDRGWFDALLLPALLQPLLATDQASGETSDWLQRLLESPLFKRLPAANLQQLFSQCEALAFSAGQNVIEQNSHDGAFYIIQSGHCDVAYCDERGRVLETIAQLGPGDWFGEVSLLAGVPHSMTVTMHSDGALLRLSQRSFDELLNLPLFDRLDEAMARQHLQQGAQWLDVRETAEVTADPQVDARHVAVTDLVNGRHALDKDKHYLVVCDSGARSAVAAFVLAVQGYTVSWLQGGLVVARGYDGPLPESEEITINNNSDPLLQSLRNELTGLLRQVDNAMRLKRDAEAARREAERAAVVQMHAERERLNTQSRQVREMLEQTQQLQKRLVEEKQRLYAGVRQREQAMERRVSNLNTLIEQRVAEERKRITEQYQAREAEIERLQQEKQRAEKRLHGISDSAGDSPDALEAEFDRFNEDLRASEEQRRQVQTEAAHELVSQIGDELAAGNEEFSDYQDSKEKLSQEREQLQSQAQQLSAKVQQTLIDKQATQSVRQALQEEAAAGTANKDERNSDSDTALRAATARYEEAEQEHQHALDEQQENAAALARTEQAESDLLEDMNAEIENWMQEQAQQPRSAKQQALIQRYESTMQRMQKEAAATEEQERTRDDLLLSDINAELETIAESRAKNNGSA</sequence>
<dbReference type="SMART" id="SM00450">
    <property type="entry name" value="RHOD"/>
    <property type="match status" value="1"/>
</dbReference>
<dbReference type="SMART" id="SM00100">
    <property type="entry name" value="cNMP"/>
    <property type="match status" value="2"/>
</dbReference>
<evidence type="ECO:0000256" key="1">
    <source>
        <dbReference type="SAM" id="Coils"/>
    </source>
</evidence>
<dbReference type="GO" id="GO:0003700">
    <property type="term" value="F:DNA-binding transcription factor activity"/>
    <property type="evidence" value="ECO:0007669"/>
    <property type="project" value="TreeGrafter"/>
</dbReference>
<dbReference type="Gene3D" id="2.60.120.10">
    <property type="entry name" value="Jelly Rolls"/>
    <property type="match status" value="2"/>
</dbReference>
<feature type="region of interest" description="Disordered" evidence="2">
    <location>
        <begin position="552"/>
        <end position="574"/>
    </location>
</feature>
<feature type="region of interest" description="Disordered" evidence="2">
    <location>
        <begin position="597"/>
        <end position="653"/>
    </location>
</feature>
<dbReference type="Pfam" id="PF00581">
    <property type="entry name" value="Rhodanese"/>
    <property type="match status" value="1"/>
</dbReference>
<dbReference type="PANTHER" id="PTHR24567:SF74">
    <property type="entry name" value="HTH-TYPE TRANSCRIPTIONAL REGULATOR ARCR"/>
    <property type="match status" value="1"/>
</dbReference>
<dbReference type="AlphaFoldDB" id="A0AAE3HM97"/>
<dbReference type="PROSITE" id="PS50206">
    <property type="entry name" value="RHODANESE_3"/>
    <property type="match status" value="1"/>
</dbReference>
<dbReference type="InterPro" id="IPR014710">
    <property type="entry name" value="RmlC-like_jellyroll"/>
</dbReference>
<dbReference type="InterPro" id="IPR036873">
    <property type="entry name" value="Rhodanese-like_dom_sf"/>
</dbReference>
<protein>
    <submittedName>
        <fullName evidence="5">CRP-like cAMP-binding protein</fullName>
    </submittedName>
</protein>
<dbReference type="CDD" id="cd00158">
    <property type="entry name" value="RHOD"/>
    <property type="match status" value="1"/>
</dbReference>
<feature type="compositionally biased region" description="Basic and acidic residues" evidence="2">
    <location>
        <begin position="556"/>
        <end position="568"/>
    </location>
</feature>
<dbReference type="InterPro" id="IPR000595">
    <property type="entry name" value="cNMP-bd_dom"/>
</dbReference>
<dbReference type="InterPro" id="IPR001763">
    <property type="entry name" value="Rhodanese-like_dom"/>
</dbReference>
<evidence type="ECO:0000259" key="3">
    <source>
        <dbReference type="PROSITE" id="PS50042"/>
    </source>
</evidence>
<dbReference type="EMBL" id="JANUCT010000006">
    <property type="protein sequence ID" value="MCS3903088.1"/>
    <property type="molecule type" value="Genomic_DNA"/>
</dbReference>
<comment type="caution">
    <text evidence="5">The sequence shown here is derived from an EMBL/GenBank/DDBJ whole genome shotgun (WGS) entry which is preliminary data.</text>
</comment>
<accession>A0AAE3HM97</accession>
<keyword evidence="1" id="KW-0175">Coiled coil</keyword>
<dbReference type="Pfam" id="PF00027">
    <property type="entry name" value="cNMP_binding"/>
    <property type="match status" value="2"/>
</dbReference>
<dbReference type="GO" id="GO:0005829">
    <property type="term" value="C:cytosol"/>
    <property type="evidence" value="ECO:0007669"/>
    <property type="project" value="TreeGrafter"/>
</dbReference>
<dbReference type="PANTHER" id="PTHR24567">
    <property type="entry name" value="CRP FAMILY TRANSCRIPTIONAL REGULATORY PROTEIN"/>
    <property type="match status" value="1"/>
</dbReference>
<dbReference type="Gene3D" id="3.40.250.10">
    <property type="entry name" value="Rhodanese-like domain"/>
    <property type="match status" value="1"/>
</dbReference>
<feature type="coiled-coil region" evidence="1">
    <location>
        <begin position="362"/>
        <end position="435"/>
    </location>
</feature>
<dbReference type="PROSITE" id="PS50042">
    <property type="entry name" value="CNMP_BINDING_3"/>
    <property type="match status" value="1"/>
</dbReference>
<evidence type="ECO:0000259" key="4">
    <source>
        <dbReference type="PROSITE" id="PS50206"/>
    </source>
</evidence>
<feature type="compositionally biased region" description="Basic and acidic residues" evidence="2">
    <location>
        <begin position="486"/>
        <end position="496"/>
    </location>
</feature>
<reference evidence="5" key="1">
    <citation type="submission" date="2022-08" db="EMBL/GenBank/DDBJ databases">
        <title>Genomic Encyclopedia of Type Strains, Phase III (KMG-III): the genomes of soil and plant-associated and newly described type strains.</title>
        <authorList>
            <person name="Whitman W."/>
        </authorList>
    </citation>
    <scope>NUCLEOTIDE SEQUENCE</scope>
    <source>
        <strain evidence="5">HMT 1</strain>
    </source>
</reference>
<name>A0AAE3HM97_9GAMM</name>
<evidence type="ECO:0000256" key="2">
    <source>
        <dbReference type="SAM" id="MobiDB-lite"/>
    </source>
</evidence>
<feature type="domain" description="Cyclic nucleotide-binding" evidence="3">
    <location>
        <begin position="140"/>
        <end position="244"/>
    </location>
</feature>
<dbReference type="SUPFAM" id="SSF51206">
    <property type="entry name" value="cAMP-binding domain-like"/>
    <property type="match status" value="2"/>
</dbReference>
<dbReference type="Proteomes" id="UP001204445">
    <property type="component" value="Unassembled WGS sequence"/>
</dbReference>
<organism evidence="5 6">
    <name type="scientific">Methylohalomonas lacus</name>
    <dbReference type="NCBI Taxonomy" id="398773"/>
    <lineage>
        <taxon>Bacteria</taxon>
        <taxon>Pseudomonadati</taxon>
        <taxon>Pseudomonadota</taxon>
        <taxon>Gammaproteobacteria</taxon>
        <taxon>Methylohalomonadales</taxon>
        <taxon>Methylohalomonadaceae</taxon>
        <taxon>Methylohalomonas</taxon>
    </lineage>
</organism>
<dbReference type="InterPro" id="IPR050397">
    <property type="entry name" value="Env_Response_Regulators"/>
</dbReference>
<dbReference type="SUPFAM" id="SSF52821">
    <property type="entry name" value="Rhodanese/Cell cycle control phosphatase"/>
    <property type="match status" value="1"/>
</dbReference>
<evidence type="ECO:0000313" key="5">
    <source>
        <dbReference type="EMBL" id="MCS3903088.1"/>
    </source>
</evidence>
<feature type="domain" description="Rhodanese" evidence="4">
    <location>
        <begin position="261"/>
        <end position="348"/>
    </location>
</feature>
<feature type="compositionally biased region" description="Basic and acidic residues" evidence="2">
    <location>
        <begin position="625"/>
        <end position="638"/>
    </location>
</feature>
<feature type="region of interest" description="Disordered" evidence="2">
    <location>
        <begin position="486"/>
        <end position="506"/>
    </location>
</feature>
<proteinExistence type="predicted"/>